<dbReference type="Gene3D" id="1.25.10.10">
    <property type="entry name" value="Leucine-rich Repeat Variant"/>
    <property type="match status" value="2"/>
</dbReference>
<dbReference type="PANTHER" id="PTHR23314:SF0">
    <property type="entry name" value="SPERM-ASSOCIATED ANTIGEN 6"/>
    <property type="match status" value="1"/>
</dbReference>
<gene>
    <name evidence="2" type="ORF">RR48_05273</name>
</gene>
<dbReference type="EMBL" id="KQ460499">
    <property type="protein sequence ID" value="KPJ14295.1"/>
    <property type="molecule type" value="Genomic_DNA"/>
</dbReference>
<evidence type="ECO:0000313" key="2">
    <source>
        <dbReference type="EMBL" id="KPJ14295.1"/>
    </source>
</evidence>
<dbReference type="GO" id="GO:0008017">
    <property type="term" value="F:microtubule binding"/>
    <property type="evidence" value="ECO:0007669"/>
    <property type="project" value="TreeGrafter"/>
</dbReference>
<feature type="repeat" description="ARM" evidence="1">
    <location>
        <begin position="397"/>
        <end position="427"/>
    </location>
</feature>
<keyword evidence="3" id="KW-1185">Reference proteome</keyword>
<organism evidence="2 3">
    <name type="scientific">Papilio machaon</name>
    <name type="common">Old World swallowtail butterfly</name>
    <dbReference type="NCBI Taxonomy" id="76193"/>
    <lineage>
        <taxon>Eukaryota</taxon>
        <taxon>Metazoa</taxon>
        <taxon>Ecdysozoa</taxon>
        <taxon>Arthropoda</taxon>
        <taxon>Hexapoda</taxon>
        <taxon>Insecta</taxon>
        <taxon>Pterygota</taxon>
        <taxon>Neoptera</taxon>
        <taxon>Endopterygota</taxon>
        <taxon>Lepidoptera</taxon>
        <taxon>Glossata</taxon>
        <taxon>Ditrysia</taxon>
        <taxon>Papilionoidea</taxon>
        <taxon>Papilionidae</taxon>
        <taxon>Papilioninae</taxon>
        <taxon>Papilio</taxon>
    </lineage>
</organism>
<name>A0A0N1PGA5_PAPMA</name>
<protein>
    <submittedName>
        <fullName evidence="2">Sperm-associated antigen 6</fullName>
    </submittedName>
</protein>
<dbReference type="InterPro" id="IPR011989">
    <property type="entry name" value="ARM-like"/>
</dbReference>
<dbReference type="STRING" id="76193.A0A0N1PGA5"/>
<dbReference type="AlphaFoldDB" id="A0A0N1PGA5"/>
<dbReference type="InterPro" id="IPR000225">
    <property type="entry name" value="Armadillo"/>
</dbReference>
<sequence length="575" mass="61794">MLARGRYRYSYVSELCQVGRQPAGCEGGGWGYLCAPVCVMTCACAAGRNTAFTAVEQPAPAPRHYPVPRLACCLFDTYQKARLTFAQAVADLATRSTNVKCLDSAGALELLRPLVSDANSTVRQCAVVAAARLAEHDEAVARQMLDGGILTTTLENLHKFNVYYKRSALYLIRAIAKHNEELASMIVRFGTLEHIVACMEDFDTQVKENAAWALGYIGKHNELLAGKVVDAGTLPLLVLAFQEPEISLKQITAGALVDLAKHKPEAVVDAGSICHLVRGLDNQDPKLKRSTLCALSAVASARVELAEAAVAGGALPPALLHAAHHAAPVRRAAACLLRDIVRHSIDLAQLVVNTGGCGPLVELLSENGGGARVPACMALGFIAGQSDQLAMAVIEAKAIPALVEILQNNEAEEAEVCAASWTLGHIAKHSPQHSLAVAVANAFPRLLQLYTNPKSSGEVRARALCCLKQALQCCLHRPALEPLLHAAPACVLKYVLAQYAKILPNDARARRLFVSTGALKRIQEIDTVPGTSLKEYINIINSCFPEEIVRYYSPGYSETLLDRVEAYTPQVIFTN</sequence>
<dbReference type="GO" id="GO:0003341">
    <property type="term" value="P:cilium movement"/>
    <property type="evidence" value="ECO:0007669"/>
    <property type="project" value="TreeGrafter"/>
</dbReference>
<accession>A0A0N1PGA5</accession>
<dbReference type="GO" id="GO:0015630">
    <property type="term" value="C:microtubule cytoskeleton"/>
    <property type="evidence" value="ECO:0007669"/>
    <property type="project" value="TreeGrafter"/>
</dbReference>
<dbReference type="PANTHER" id="PTHR23314">
    <property type="entry name" value="SPERM-ASSOCIATED ANTIGEN 6 ARMADILLO REPEAT-CONTAINING"/>
    <property type="match status" value="1"/>
</dbReference>
<evidence type="ECO:0000256" key="1">
    <source>
        <dbReference type="PROSITE-ProRule" id="PRU00259"/>
    </source>
</evidence>
<dbReference type="SUPFAM" id="SSF48371">
    <property type="entry name" value="ARM repeat"/>
    <property type="match status" value="1"/>
</dbReference>
<dbReference type="SMART" id="SM00185">
    <property type="entry name" value="ARM"/>
    <property type="match status" value="8"/>
</dbReference>
<dbReference type="Pfam" id="PF00514">
    <property type="entry name" value="Arm"/>
    <property type="match status" value="1"/>
</dbReference>
<dbReference type="InterPro" id="IPR016024">
    <property type="entry name" value="ARM-type_fold"/>
</dbReference>
<proteinExistence type="predicted"/>
<dbReference type="PROSITE" id="PS50176">
    <property type="entry name" value="ARM_REPEAT"/>
    <property type="match status" value="1"/>
</dbReference>
<dbReference type="InParanoid" id="A0A0N1PGA5"/>
<evidence type="ECO:0000313" key="3">
    <source>
        <dbReference type="Proteomes" id="UP000053240"/>
    </source>
</evidence>
<reference evidence="2 3" key="1">
    <citation type="journal article" date="2015" name="Nat. Commun.">
        <title>Outbred genome sequencing and CRISPR/Cas9 gene editing in butterflies.</title>
        <authorList>
            <person name="Li X."/>
            <person name="Fan D."/>
            <person name="Zhang W."/>
            <person name="Liu G."/>
            <person name="Zhang L."/>
            <person name="Zhao L."/>
            <person name="Fang X."/>
            <person name="Chen L."/>
            <person name="Dong Y."/>
            <person name="Chen Y."/>
            <person name="Ding Y."/>
            <person name="Zhao R."/>
            <person name="Feng M."/>
            <person name="Zhu Y."/>
            <person name="Feng Y."/>
            <person name="Jiang X."/>
            <person name="Zhu D."/>
            <person name="Xiang H."/>
            <person name="Feng X."/>
            <person name="Li S."/>
            <person name="Wang J."/>
            <person name="Zhang G."/>
            <person name="Kronforst M.R."/>
            <person name="Wang W."/>
        </authorList>
    </citation>
    <scope>NUCLEOTIDE SEQUENCE [LARGE SCALE GENOMIC DNA]</scope>
    <source>
        <strain evidence="2">Ya'a_city_454_Pm</strain>
        <tissue evidence="2">Whole body</tissue>
    </source>
</reference>
<dbReference type="Proteomes" id="UP000053240">
    <property type="component" value="Unassembled WGS sequence"/>
</dbReference>